<proteinExistence type="inferred from homology"/>
<evidence type="ECO:0000259" key="10">
    <source>
        <dbReference type="PROSITE" id="PS50928"/>
    </source>
</evidence>
<feature type="domain" description="ABC transmembrane type-1" evidence="10">
    <location>
        <begin position="320"/>
        <end position="512"/>
    </location>
</feature>
<feature type="transmembrane region" description="Helical" evidence="9">
    <location>
        <begin position="358"/>
        <end position="377"/>
    </location>
</feature>
<evidence type="ECO:0000256" key="2">
    <source>
        <dbReference type="ARBA" id="ARBA00009047"/>
    </source>
</evidence>
<dbReference type="InterPro" id="IPR035906">
    <property type="entry name" value="MetI-like_sf"/>
</dbReference>
<evidence type="ECO:0000256" key="5">
    <source>
        <dbReference type="ARBA" id="ARBA00022597"/>
    </source>
</evidence>
<dbReference type="Gene3D" id="1.10.3720.10">
    <property type="entry name" value="MetI-like"/>
    <property type="match status" value="2"/>
</dbReference>
<dbReference type="Pfam" id="PF00528">
    <property type="entry name" value="BPD_transp_1"/>
    <property type="match status" value="2"/>
</dbReference>
<gene>
    <name evidence="11" type="ORF">HNP65_000848</name>
</gene>
<feature type="transmembrane region" description="Helical" evidence="9">
    <location>
        <begin position="114"/>
        <end position="139"/>
    </location>
</feature>
<feature type="transmembrane region" description="Helical" evidence="9">
    <location>
        <begin position="160"/>
        <end position="183"/>
    </location>
</feature>
<protein>
    <submittedName>
        <fullName evidence="11">ABC-type glycerol-3-phosphate transport system permease component</fullName>
    </submittedName>
</protein>
<dbReference type="AlphaFoldDB" id="A0A841GT34"/>
<dbReference type="GO" id="GO:0005886">
    <property type="term" value="C:plasma membrane"/>
    <property type="evidence" value="ECO:0007669"/>
    <property type="project" value="UniProtKB-SubCell"/>
</dbReference>
<dbReference type="SUPFAM" id="SSF161098">
    <property type="entry name" value="MetI-like"/>
    <property type="match status" value="2"/>
</dbReference>
<evidence type="ECO:0000256" key="9">
    <source>
        <dbReference type="RuleBase" id="RU363032"/>
    </source>
</evidence>
<evidence type="ECO:0000256" key="4">
    <source>
        <dbReference type="ARBA" id="ARBA00022475"/>
    </source>
</evidence>
<evidence type="ECO:0000256" key="3">
    <source>
        <dbReference type="ARBA" id="ARBA00022448"/>
    </source>
</evidence>
<dbReference type="Proteomes" id="UP000555828">
    <property type="component" value="Unassembled WGS sequence"/>
</dbReference>
<comment type="subcellular location">
    <subcellularLocation>
        <location evidence="1 9">Cell membrane</location>
        <topology evidence="1 9">Multi-pass membrane protein</topology>
    </subcellularLocation>
</comment>
<comment type="similarity">
    <text evidence="2">Belongs to the binding-protein-dependent transport system permease family. MalFG subfamily.</text>
</comment>
<keyword evidence="3 9" id="KW-0813">Transport</keyword>
<keyword evidence="6 9" id="KW-0812">Transmembrane</keyword>
<feature type="transmembrane region" description="Helical" evidence="9">
    <location>
        <begin position="493"/>
        <end position="513"/>
    </location>
</feature>
<comment type="caution">
    <text evidence="11">The sequence shown here is derived from an EMBL/GenBank/DDBJ whole genome shotgun (WGS) entry which is preliminary data.</text>
</comment>
<feature type="transmembrane region" description="Helical" evidence="9">
    <location>
        <begin position="389"/>
        <end position="409"/>
    </location>
</feature>
<feature type="transmembrane region" description="Helical" evidence="9">
    <location>
        <begin position="7"/>
        <end position="27"/>
    </location>
</feature>
<evidence type="ECO:0000313" key="11">
    <source>
        <dbReference type="EMBL" id="MBB6062410.1"/>
    </source>
</evidence>
<dbReference type="CDD" id="cd06261">
    <property type="entry name" value="TM_PBP2"/>
    <property type="match status" value="2"/>
</dbReference>
<accession>A0A841GT34</accession>
<dbReference type="PANTHER" id="PTHR32243">
    <property type="entry name" value="MALTOSE TRANSPORT SYSTEM PERMEASE-RELATED"/>
    <property type="match status" value="1"/>
</dbReference>
<keyword evidence="7 9" id="KW-1133">Transmembrane helix</keyword>
<dbReference type="PANTHER" id="PTHR32243:SF50">
    <property type="entry name" value="MALTOSE_MALTODEXTRIN TRANSPORT SYSTEM PERMEASE PROTEIN MALG"/>
    <property type="match status" value="1"/>
</dbReference>
<name>A0A841GT34_9BACT</name>
<feature type="transmembrane region" description="Helical" evidence="9">
    <location>
        <begin position="232"/>
        <end position="252"/>
    </location>
</feature>
<feature type="transmembrane region" description="Helical" evidence="9">
    <location>
        <begin position="273"/>
        <end position="292"/>
    </location>
</feature>
<dbReference type="PROSITE" id="PS50928">
    <property type="entry name" value="ABC_TM1"/>
    <property type="match status" value="2"/>
</dbReference>
<organism evidence="11 12">
    <name type="scientific">Thermosipho japonicus</name>
    <dbReference type="NCBI Taxonomy" id="90323"/>
    <lineage>
        <taxon>Bacteria</taxon>
        <taxon>Thermotogati</taxon>
        <taxon>Thermotogota</taxon>
        <taxon>Thermotogae</taxon>
        <taxon>Thermotogales</taxon>
        <taxon>Fervidobacteriaceae</taxon>
        <taxon>Thermosipho</taxon>
    </lineage>
</organism>
<keyword evidence="8 9" id="KW-0472">Membrane</keyword>
<evidence type="ECO:0000256" key="8">
    <source>
        <dbReference type="ARBA" id="ARBA00023136"/>
    </source>
</evidence>
<keyword evidence="4" id="KW-1003">Cell membrane</keyword>
<dbReference type="RefSeq" id="WP_184619090.1">
    <property type="nucleotide sequence ID" value="NZ_JACHEX010000002.1"/>
</dbReference>
<dbReference type="EMBL" id="JACHEX010000002">
    <property type="protein sequence ID" value="MBB6062410.1"/>
    <property type="molecule type" value="Genomic_DNA"/>
</dbReference>
<dbReference type="InterPro" id="IPR000515">
    <property type="entry name" value="MetI-like"/>
</dbReference>
<sequence>MIIIVILFILIFNIFPIFYGIFSSIYINNSFSFSALFQTLGAKYFYISLLITTFYALFSAFISTYVSLYISKLIKFNKFAFIFLVIGWTIPPYIGVPVWRTFFEKYTDIYINPITSFISAILISSWFLIPFTSFFLYTFSETQNKKYLESFLLESNKIDIYYKKIVVPNIKGAIYSAFILNFLKAFKDFQVPWLLVEGGAPLSFGITDKGIIGATTNLEVLIYKLFNFESDISQVSSISLLTILIITSVYLLSRKLNSKIKMNISYFSKTLSYLWIFSIIYFFYILLTLAFSDSQSIYLNGNFTLKNFKYILDDGIVKSFSNTMLIAFITSLLSIILSMYFAYFLLNIKNGENILNFFNFLKIFSGLHIIIFIFYIYSKLRLLNTFTSVILMLVAKNLPFLSLLSYHYFKNFPEDLFLLAKLDNIPKNTFFFKILLPNSFPLVSSLFLLSTLNSFNAFLPPLVFLFDENKYTLSIKLYSYVGAASTQYPQWNLFGAASFATFLILLILTFLLLKISKISYIKYL</sequence>
<feature type="transmembrane region" description="Helical" evidence="9">
    <location>
        <begin position="430"/>
        <end position="452"/>
    </location>
</feature>
<dbReference type="InterPro" id="IPR050901">
    <property type="entry name" value="BP-dep_ABC_trans_perm"/>
</dbReference>
<feature type="transmembrane region" description="Helical" evidence="9">
    <location>
        <begin position="80"/>
        <end position="102"/>
    </location>
</feature>
<evidence type="ECO:0000313" key="12">
    <source>
        <dbReference type="Proteomes" id="UP000555828"/>
    </source>
</evidence>
<reference evidence="11 12" key="1">
    <citation type="submission" date="2020-08" db="EMBL/GenBank/DDBJ databases">
        <title>Genomic Encyclopedia of Type Strains, Phase IV (KMG-IV): sequencing the most valuable type-strain genomes for metagenomic binning, comparative biology and taxonomic classification.</title>
        <authorList>
            <person name="Goeker M."/>
        </authorList>
    </citation>
    <scope>NUCLEOTIDE SEQUENCE [LARGE SCALE GENOMIC DNA]</scope>
    <source>
        <strain evidence="11 12">DSM 13481</strain>
    </source>
</reference>
<feature type="transmembrane region" description="Helical" evidence="9">
    <location>
        <begin position="324"/>
        <end position="346"/>
    </location>
</feature>
<keyword evidence="12" id="KW-1185">Reference proteome</keyword>
<evidence type="ECO:0000256" key="6">
    <source>
        <dbReference type="ARBA" id="ARBA00022692"/>
    </source>
</evidence>
<evidence type="ECO:0000256" key="1">
    <source>
        <dbReference type="ARBA" id="ARBA00004651"/>
    </source>
</evidence>
<feature type="domain" description="ABC transmembrane type-1" evidence="10">
    <location>
        <begin position="49"/>
        <end position="253"/>
    </location>
</feature>
<dbReference type="GO" id="GO:0055085">
    <property type="term" value="P:transmembrane transport"/>
    <property type="evidence" value="ECO:0007669"/>
    <property type="project" value="InterPro"/>
</dbReference>
<feature type="transmembrane region" description="Helical" evidence="9">
    <location>
        <begin position="47"/>
        <end position="68"/>
    </location>
</feature>
<evidence type="ECO:0000256" key="7">
    <source>
        <dbReference type="ARBA" id="ARBA00022989"/>
    </source>
</evidence>
<keyword evidence="5" id="KW-0762">Sugar transport</keyword>